<dbReference type="Gene3D" id="3.10.110.10">
    <property type="entry name" value="Ubiquitin Conjugating Enzyme"/>
    <property type="match status" value="1"/>
</dbReference>
<accession>A0A1E5UWB9</accession>
<dbReference type="PANTHER" id="PTHR46116:SF41">
    <property type="entry name" value="UBIQUITIN-CONJUGATING ENZYME E2 25-RELATED"/>
    <property type="match status" value="1"/>
</dbReference>
<dbReference type="AlphaFoldDB" id="A0A1E5UWB9"/>
<organism evidence="3 4">
    <name type="scientific">Dichanthelium oligosanthes</name>
    <dbReference type="NCBI Taxonomy" id="888268"/>
    <lineage>
        <taxon>Eukaryota</taxon>
        <taxon>Viridiplantae</taxon>
        <taxon>Streptophyta</taxon>
        <taxon>Embryophyta</taxon>
        <taxon>Tracheophyta</taxon>
        <taxon>Spermatophyta</taxon>
        <taxon>Magnoliopsida</taxon>
        <taxon>Liliopsida</taxon>
        <taxon>Poales</taxon>
        <taxon>Poaceae</taxon>
        <taxon>PACMAD clade</taxon>
        <taxon>Panicoideae</taxon>
        <taxon>Panicodae</taxon>
        <taxon>Paniceae</taxon>
        <taxon>Dichantheliinae</taxon>
        <taxon>Dichanthelium</taxon>
    </lineage>
</organism>
<name>A0A1E5UWB9_9POAL</name>
<dbReference type="GO" id="GO:0061631">
    <property type="term" value="F:ubiquitin conjugating enzyme activity"/>
    <property type="evidence" value="ECO:0007669"/>
    <property type="project" value="TreeGrafter"/>
</dbReference>
<dbReference type="InterPro" id="IPR016135">
    <property type="entry name" value="UBQ-conjugating_enzyme/RWD"/>
</dbReference>
<dbReference type="STRING" id="888268.A0A1E5UWB9"/>
<dbReference type="PANTHER" id="PTHR46116">
    <property type="entry name" value="(E3-INDEPENDENT) E2 UBIQUITIN-CONJUGATING ENZYME"/>
    <property type="match status" value="1"/>
</dbReference>
<keyword evidence="1" id="KW-0808">Transferase</keyword>
<dbReference type="OrthoDB" id="47801at2759"/>
<keyword evidence="4" id="KW-1185">Reference proteome</keyword>
<protein>
    <submittedName>
        <fullName evidence="3">Uncharacterized protein</fullName>
    </submittedName>
</protein>
<evidence type="ECO:0000256" key="1">
    <source>
        <dbReference type="ARBA" id="ARBA00022679"/>
    </source>
</evidence>
<sequence length="334" mass="37475">MATRASKSYLCAGSSSFDDPDVVEVSPATAAAGGWASGHHKRKRSQVVPHEIIEIDDDDPDGVLIIGDKAVDKNKQTVVYPMDWPKHAKSSLVHEIPGPSTYASKYANPWVDPKMYQDDTVYNYSDDYPYEGFDEDYVYDEDEYEDDGYDASLVESEYNYSLSSKFDNLDIPHGVESSLPWMQNTAIEIANKTKPTKTVDDKIEEKYKAFKQFDTVDDHSDHYYSKPELRKVQVVKKNFEDFVAGHFRKYGRSILVACRAYLDGAQVGCLAGDGVQDVDEGDKSCSVRFKQSLKRLFEELLMEFTAKGADCDKFLNEKANSGASTSAADTTLRL</sequence>
<dbReference type="Proteomes" id="UP000095767">
    <property type="component" value="Unassembled WGS sequence"/>
</dbReference>
<proteinExistence type="predicted"/>
<evidence type="ECO:0000256" key="2">
    <source>
        <dbReference type="ARBA" id="ARBA00022786"/>
    </source>
</evidence>
<gene>
    <name evidence="3" type="ORF">BAE44_0021831</name>
</gene>
<evidence type="ECO:0000313" key="3">
    <source>
        <dbReference type="EMBL" id="OEL17150.1"/>
    </source>
</evidence>
<evidence type="ECO:0000313" key="4">
    <source>
        <dbReference type="Proteomes" id="UP000095767"/>
    </source>
</evidence>
<comment type="caution">
    <text evidence="3">The sequence shown here is derived from an EMBL/GenBank/DDBJ whole genome shotgun (WGS) entry which is preliminary data.</text>
</comment>
<dbReference type="EMBL" id="LWDX02060791">
    <property type="protein sequence ID" value="OEL17150.1"/>
    <property type="molecule type" value="Genomic_DNA"/>
</dbReference>
<reference evidence="3 4" key="1">
    <citation type="submission" date="2016-09" db="EMBL/GenBank/DDBJ databases">
        <title>The draft genome of Dichanthelium oligosanthes: A C3 panicoid grass species.</title>
        <authorList>
            <person name="Studer A.J."/>
            <person name="Schnable J.C."/>
            <person name="Brutnell T.P."/>
        </authorList>
    </citation>
    <scope>NUCLEOTIDE SEQUENCE [LARGE SCALE GENOMIC DNA]</scope>
    <source>
        <strain evidence="4">cv. Kellogg 1175</strain>
        <tissue evidence="3">Leaf</tissue>
    </source>
</reference>
<keyword evidence="2" id="KW-0833">Ubl conjugation pathway</keyword>